<evidence type="ECO:0000313" key="2">
    <source>
        <dbReference type="Proteomes" id="UP000246104"/>
    </source>
</evidence>
<proteinExistence type="predicted"/>
<protein>
    <submittedName>
        <fullName evidence="1">Uncharacterized protein</fullName>
    </submittedName>
</protein>
<dbReference type="Proteomes" id="UP000246104">
    <property type="component" value="Unassembled WGS sequence"/>
</dbReference>
<name>A0A317JR81_9BACT</name>
<comment type="caution">
    <text evidence="1">The sequence shown here is derived from an EMBL/GenBank/DDBJ whole genome shotgun (WGS) entry which is preliminary data.</text>
</comment>
<gene>
    <name evidence="1" type="ORF">C5B42_05715</name>
</gene>
<dbReference type="EMBL" id="PSRQ01000061">
    <property type="protein sequence ID" value="PWU22589.1"/>
    <property type="molecule type" value="Genomic_DNA"/>
</dbReference>
<accession>A0A317JR81</accession>
<reference evidence="1 2" key="1">
    <citation type="submission" date="2018-02" db="EMBL/GenBank/DDBJ databases">
        <title>Genomic Reconstructions from Amazon Rainforest and Pasture Soil Reveal Novel Insights into the Physiology of Candidate Phyla in Tropical Sites.</title>
        <authorList>
            <person name="Kroeger M.E."/>
            <person name="Delmont T."/>
            <person name="Eren A.M."/>
            <person name="Guo J."/>
            <person name="Meyer K.M."/>
            <person name="Khan K."/>
            <person name="Rodrigues J.L.M."/>
            <person name="Bohannan B.J.M."/>
            <person name="Tringe S."/>
            <person name="Borges C.D."/>
            <person name="Tiedje J."/>
            <person name="Tsai S.M."/>
            <person name="Nusslein K."/>
        </authorList>
    </citation>
    <scope>NUCLEOTIDE SEQUENCE [LARGE SCALE GENOMIC DNA]</scope>
    <source>
        <strain evidence="1">Amazon FNV 2010 28 9</strain>
    </source>
</reference>
<sequence length="334" mass="37465">MGREFSRSVFREATLVSTTSLLSLLAFFPQFPFFSTQAHADTTPEDCSEANDAYREEALSFDQIVARSKVFEPDRVYPLFHNDPTLPTDFSNDRGSIFMISELELRAQLRDVVFATDTKWFSDQSGASSSSYIVSQAANLDPALYGKPLHWGVDVVTSDPFEQNTWFHSPVEFIYQGNVDLERFGMSVPVGRLVSKEDVPLSISLNGEQFALFVVFGHMLPSSYSFAPSCLVQVGDRLGDITADEHVGSSTGPHVHMEFFGVPQTLLHSADMDVLGLLSLHQYEERQPFLYIDPDVFLKFLPGSRRTNTGIVDGFWDLTKNKQTLERVYVKLGS</sequence>
<organism evidence="1 2">
    <name type="scientific">Candidatus Cerribacteria bacterium 'Amazon FNV 2010 28 9'</name>
    <dbReference type="NCBI Taxonomy" id="2081795"/>
    <lineage>
        <taxon>Bacteria</taxon>
        <taxon>Candidatus Cerribacteria</taxon>
    </lineage>
</organism>
<evidence type="ECO:0000313" key="1">
    <source>
        <dbReference type="EMBL" id="PWU22589.1"/>
    </source>
</evidence>
<dbReference type="AlphaFoldDB" id="A0A317JR81"/>